<feature type="compositionally biased region" description="Basic and acidic residues" evidence="2">
    <location>
        <begin position="226"/>
        <end position="241"/>
    </location>
</feature>
<dbReference type="AlphaFoldDB" id="A0A542E5I7"/>
<feature type="repeat" description="TPR" evidence="1">
    <location>
        <begin position="98"/>
        <end position="131"/>
    </location>
</feature>
<name>A0A542E5I7_9MICO</name>
<reference evidence="4 5" key="1">
    <citation type="submission" date="2019-06" db="EMBL/GenBank/DDBJ databases">
        <title>Sequencing the genomes of 1000 actinobacteria strains.</title>
        <authorList>
            <person name="Klenk H.-P."/>
        </authorList>
    </citation>
    <scope>NUCLEOTIDE SEQUENCE [LARGE SCALE GENOMIC DNA]</scope>
    <source>
        <strain evidence="4 5">DSM 18607</strain>
    </source>
</reference>
<dbReference type="OrthoDB" id="4869995at2"/>
<gene>
    <name evidence="4" type="ORF">FB458_3732</name>
</gene>
<dbReference type="InterPro" id="IPR019734">
    <property type="entry name" value="TPR_rpt"/>
</dbReference>
<comment type="caution">
    <text evidence="4">The sequence shown here is derived from an EMBL/GenBank/DDBJ whole genome shotgun (WGS) entry which is preliminary data.</text>
</comment>
<keyword evidence="5" id="KW-1185">Reference proteome</keyword>
<keyword evidence="3" id="KW-0472">Membrane</keyword>
<dbReference type="Proteomes" id="UP000317893">
    <property type="component" value="Unassembled WGS sequence"/>
</dbReference>
<dbReference type="PROSITE" id="PS50005">
    <property type="entry name" value="TPR"/>
    <property type="match status" value="1"/>
</dbReference>
<evidence type="ECO:0000313" key="4">
    <source>
        <dbReference type="EMBL" id="TQJ10603.1"/>
    </source>
</evidence>
<feature type="compositionally biased region" description="Low complexity" evidence="2">
    <location>
        <begin position="210"/>
        <end position="225"/>
    </location>
</feature>
<evidence type="ECO:0000256" key="3">
    <source>
        <dbReference type="SAM" id="Phobius"/>
    </source>
</evidence>
<evidence type="ECO:0000256" key="2">
    <source>
        <dbReference type="SAM" id="MobiDB-lite"/>
    </source>
</evidence>
<evidence type="ECO:0008006" key="6">
    <source>
        <dbReference type="Google" id="ProtNLM"/>
    </source>
</evidence>
<protein>
    <recommendedName>
        <fullName evidence="6">Tetratricopeptide repeat protein</fullName>
    </recommendedName>
</protein>
<proteinExistence type="predicted"/>
<dbReference type="SUPFAM" id="SSF48452">
    <property type="entry name" value="TPR-like"/>
    <property type="match status" value="1"/>
</dbReference>
<dbReference type="RefSeq" id="WP_141849808.1">
    <property type="nucleotide sequence ID" value="NZ_BAAAPR010000012.1"/>
</dbReference>
<dbReference type="InterPro" id="IPR011990">
    <property type="entry name" value="TPR-like_helical_dom_sf"/>
</dbReference>
<keyword evidence="3" id="KW-0812">Transmembrane</keyword>
<feature type="region of interest" description="Disordered" evidence="2">
    <location>
        <begin position="1"/>
        <end position="31"/>
    </location>
</feature>
<dbReference type="EMBL" id="VFMN01000001">
    <property type="protein sequence ID" value="TQJ10603.1"/>
    <property type="molecule type" value="Genomic_DNA"/>
</dbReference>
<accession>A0A542E5I7</accession>
<feature type="region of interest" description="Disordered" evidence="2">
    <location>
        <begin position="177"/>
        <end position="265"/>
    </location>
</feature>
<evidence type="ECO:0000313" key="5">
    <source>
        <dbReference type="Proteomes" id="UP000317893"/>
    </source>
</evidence>
<feature type="transmembrane region" description="Helical" evidence="3">
    <location>
        <begin position="42"/>
        <end position="66"/>
    </location>
</feature>
<keyword evidence="3" id="KW-1133">Transmembrane helix</keyword>
<feature type="compositionally biased region" description="Low complexity" evidence="2">
    <location>
        <begin position="242"/>
        <end position="257"/>
    </location>
</feature>
<sequence>MTTLTSPPTDPFLDGPDGSDHDGPPPETPQARSERLARRRRLVVWSLPVVLVVLAVALKLLTMVALGQQARSAWDQGNITSLQSAGDRLGFLDLIERHKAPFARGDAKVLAGDLDGARAQFERALSLAPADGLENCQIRVNLAAALEKLGDAARSSSGGLAAATPYYDREQEVAAAAPPGCFQPGGQGTGQQLDQAQQRARDKSRATPSQPGQDQQQGEQGQQPDPSKEQQLDQKTKENQQQRDQGAQGQRDSGSDGLPHVDKPW</sequence>
<evidence type="ECO:0000256" key="1">
    <source>
        <dbReference type="PROSITE-ProRule" id="PRU00339"/>
    </source>
</evidence>
<keyword evidence="1" id="KW-0802">TPR repeat</keyword>
<organism evidence="4 5">
    <name type="scientific">Lapillicoccus jejuensis</name>
    <dbReference type="NCBI Taxonomy" id="402171"/>
    <lineage>
        <taxon>Bacteria</taxon>
        <taxon>Bacillati</taxon>
        <taxon>Actinomycetota</taxon>
        <taxon>Actinomycetes</taxon>
        <taxon>Micrococcales</taxon>
        <taxon>Intrasporangiaceae</taxon>
        <taxon>Lapillicoccus</taxon>
    </lineage>
</organism>